<dbReference type="AlphaFoldDB" id="A0A2H4SRZ1"/>
<feature type="domain" description="Major facilitator superfamily (MFS) profile" evidence="8">
    <location>
        <begin position="55"/>
        <end position="503"/>
    </location>
</feature>
<evidence type="ECO:0000313" key="9">
    <source>
        <dbReference type="EMBL" id="ATY65859.1"/>
    </source>
</evidence>
<dbReference type="SUPFAM" id="SSF103473">
    <property type="entry name" value="MFS general substrate transporter"/>
    <property type="match status" value="1"/>
</dbReference>
<accession>A0A2H4SRZ1</accession>
<dbReference type="InterPro" id="IPR003663">
    <property type="entry name" value="Sugar/inositol_transpt"/>
</dbReference>
<dbReference type="PANTHER" id="PTHR48022:SF83">
    <property type="entry name" value="MAJOR FACILITATOR SUPERFAMILY (MFS) PROFILE DOMAIN-CONTAINING PROTEIN"/>
    <property type="match status" value="1"/>
</dbReference>
<feature type="transmembrane region" description="Helical" evidence="7">
    <location>
        <begin position="229"/>
        <end position="254"/>
    </location>
</feature>
<dbReference type="InterPro" id="IPR036259">
    <property type="entry name" value="MFS_trans_sf"/>
</dbReference>
<feature type="transmembrane region" description="Helical" evidence="7">
    <location>
        <begin position="406"/>
        <end position="434"/>
    </location>
</feature>
<dbReference type="VEuPathDB" id="FungiDB:CCM_00728"/>
<dbReference type="PROSITE" id="PS00217">
    <property type="entry name" value="SUGAR_TRANSPORT_2"/>
    <property type="match status" value="1"/>
</dbReference>
<evidence type="ECO:0000259" key="8">
    <source>
        <dbReference type="PROSITE" id="PS50850"/>
    </source>
</evidence>
<dbReference type="Pfam" id="PF00083">
    <property type="entry name" value="Sugar_tr"/>
    <property type="match status" value="1"/>
</dbReference>
<feature type="transmembrane region" description="Helical" evidence="7">
    <location>
        <begin position="481"/>
        <end position="499"/>
    </location>
</feature>
<evidence type="ECO:0000256" key="5">
    <source>
        <dbReference type="ARBA" id="ARBA00022989"/>
    </source>
</evidence>
<dbReference type="VEuPathDB" id="FungiDB:A9K55_001426"/>
<comment type="subcellular location">
    <subcellularLocation>
        <location evidence="1">Membrane</location>
        <topology evidence="1">Multi-pass membrane protein</topology>
    </subcellularLocation>
</comment>
<evidence type="ECO:0000256" key="3">
    <source>
        <dbReference type="ARBA" id="ARBA00022448"/>
    </source>
</evidence>
<dbReference type="GO" id="GO:0016020">
    <property type="term" value="C:membrane"/>
    <property type="evidence" value="ECO:0007669"/>
    <property type="project" value="UniProtKB-SubCell"/>
</dbReference>
<evidence type="ECO:0000256" key="1">
    <source>
        <dbReference type="ARBA" id="ARBA00004141"/>
    </source>
</evidence>
<dbReference type="InterPro" id="IPR020846">
    <property type="entry name" value="MFS_dom"/>
</dbReference>
<name>A0A2H4SRZ1_CORMI</name>
<dbReference type="VEuPathDB" id="FungiDB:CCM_00726"/>
<dbReference type="Proteomes" id="UP000323067">
    <property type="component" value="Chromosome iii"/>
</dbReference>
<sequence>MEKSVEEKRQVAVRTTSSHATAVAPEIDATRDLTVAEHELGFWAAVRMYPKATFWAMFFCIAVVMAGFDGQIITSFYALPAFQLKYGDRIVKPDGTVKYEVAAAWQTGLGMGNPIGQVIGALACSYPLQYFGRRLTLAMCCIWSIGFVFMQFFATSTAMLCAGEVVGGLAYGFYVVIAPTYASEVCPVVLRGFLTASVNLAFVIGQFIAQGCAAGVESRLDQWAYKAPFAIQWVWPVVLLAGLGFAPESPYWLVRCGRRDDARKSLLRLTSTKHNPDIDKILLGIEQTDRLEREYEDSTSYRDCFKGSNLFRTEISIMVYLIQVIGGNPLIGYANYFFEQAGLPSAKAFYMGVGNTALGFVGTVLSWPLMNYFLLGRRAIYTGGLGIMTVLLFIIGFLAIPKHNTGAVWALSTLMDIWTFVYQSSVGPICFVIISEISATRLREKTIAISTAVQSAANVVTMVVMPILLNSERANWGGKTGFLFGAISLFCFLWCFFRLPESQGRTYEELDILFHRQIPARKFASYDLIAEADEKYPTAYKPFTMARQTQCQRPEIRAFLGLHFQRFQTTLHLEDKHSSLELEGAISDLTVAFPLDLTAYTRRIFKAWSAHTADQRGKRLSELGWMSKTGPTHSVSEIVEISSVLILKNEEVSHSSPCNQSCRDSLTLSGQTSTIIQKMACYGLTLIDAPKVILDHEGRNNDGIVQAANLYKVHNGDFLVFIKFTALTASPATTTALSMLGPARLMGNTRTAEFFSVASTMLGFMDLVTCDIDHNGVNMVLHGRQNLHDSQAIRVLYSASLHIERRNIQH</sequence>
<evidence type="ECO:0000256" key="7">
    <source>
        <dbReference type="SAM" id="Phobius"/>
    </source>
</evidence>
<keyword evidence="3" id="KW-0813">Transport</keyword>
<feature type="transmembrane region" description="Helical" evidence="7">
    <location>
        <begin position="165"/>
        <end position="182"/>
    </location>
</feature>
<protein>
    <submittedName>
        <fullName evidence="9">Sugar inositol transporter</fullName>
    </submittedName>
</protein>
<dbReference type="InterPro" id="IPR005828">
    <property type="entry name" value="MFS_sugar_transport-like"/>
</dbReference>
<feature type="transmembrane region" description="Helical" evidence="7">
    <location>
        <begin position="348"/>
        <end position="367"/>
    </location>
</feature>
<dbReference type="InterPro" id="IPR005829">
    <property type="entry name" value="Sugar_transporter_CS"/>
</dbReference>
<keyword evidence="4 7" id="KW-0812">Transmembrane</keyword>
<proteinExistence type="inferred from homology"/>
<feature type="transmembrane region" description="Helical" evidence="7">
    <location>
        <begin position="446"/>
        <end position="469"/>
    </location>
</feature>
<keyword evidence="5 7" id="KW-1133">Transmembrane helix</keyword>
<dbReference type="Gene3D" id="1.20.1250.20">
    <property type="entry name" value="MFS general substrate transporter like domains"/>
    <property type="match status" value="1"/>
</dbReference>
<dbReference type="OrthoDB" id="6612291at2759"/>
<feature type="transmembrane region" description="Helical" evidence="7">
    <location>
        <begin position="379"/>
        <end position="400"/>
    </location>
</feature>
<dbReference type="NCBIfam" id="TIGR00879">
    <property type="entry name" value="SP"/>
    <property type="match status" value="1"/>
</dbReference>
<dbReference type="InterPro" id="IPR050360">
    <property type="entry name" value="MFS_Sugar_Transporters"/>
</dbReference>
<evidence type="ECO:0000313" key="10">
    <source>
        <dbReference type="Proteomes" id="UP000323067"/>
    </source>
</evidence>
<comment type="similarity">
    <text evidence="2">Belongs to the major facilitator superfamily. Sugar transporter (TC 2.A.1.1) family.</text>
</comment>
<dbReference type="EMBL" id="CP023326">
    <property type="protein sequence ID" value="ATY65859.1"/>
    <property type="molecule type" value="Genomic_DNA"/>
</dbReference>
<keyword evidence="6 7" id="KW-0472">Membrane</keyword>
<organism evidence="9 10">
    <name type="scientific">Cordyceps militaris</name>
    <name type="common">Caterpillar fungus</name>
    <name type="synonym">Clavaria militaris</name>
    <dbReference type="NCBI Taxonomy" id="73501"/>
    <lineage>
        <taxon>Eukaryota</taxon>
        <taxon>Fungi</taxon>
        <taxon>Dikarya</taxon>
        <taxon>Ascomycota</taxon>
        <taxon>Pezizomycotina</taxon>
        <taxon>Sordariomycetes</taxon>
        <taxon>Hypocreomycetidae</taxon>
        <taxon>Hypocreales</taxon>
        <taxon>Cordycipitaceae</taxon>
        <taxon>Cordyceps</taxon>
    </lineage>
</organism>
<dbReference type="FunFam" id="1.20.1250.20:FF:000078">
    <property type="entry name" value="MFS maltose transporter, putative"/>
    <property type="match status" value="1"/>
</dbReference>
<feature type="transmembrane region" description="Helical" evidence="7">
    <location>
        <begin position="135"/>
        <end position="153"/>
    </location>
</feature>
<dbReference type="PANTHER" id="PTHR48022">
    <property type="entry name" value="PLASTIDIC GLUCOSE TRANSPORTER 4"/>
    <property type="match status" value="1"/>
</dbReference>
<evidence type="ECO:0000256" key="2">
    <source>
        <dbReference type="ARBA" id="ARBA00010992"/>
    </source>
</evidence>
<feature type="transmembrane region" description="Helical" evidence="7">
    <location>
        <begin position="54"/>
        <end position="79"/>
    </location>
</feature>
<dbReference type="VEuPathDB" id="FungiDB:CCM_00727"/>
<evidence type="ECO:0000256" key="4">
    <source>
        <dbReference type="ARBA" id="ARBA00022692"/>
    </source>
</evidence>
<feature type="transmembrane region" description="Helical" evidence="7">
    <location>
        <begin position="315"/>
        <end position="336"/>
    </location>
</feature>
<feature type="transmembrane region" description="Helical" evidence="7">
    <location>
        <begin position="189"/>
        <end position="209"/>
    </location>
</feature>
<gene>
    <name evidence="9" type="ORF">A9K55_001426</name>
</gene>
<reference evidence="9 10" key="1">
    <citation type="journal article" date="2017" name="BMC Genomics">
        <title>Chromosome level assembly and secondary metabolite potential of the parasitic fungus Cordyceps militaris.</title>
        <authorList>
            <person name="Kramer G.J."/>
            <person name="Nodwell J.R."/>
        </authorList>
    </citation>
    <scope>NUCLEOTIDE SEQUENCE [LARGE SCALE GENOMIC DNA]</scope>
    <source>
        <strain evidence="9 10">ATCC 34164</strain>
    </source>
</reference>
<dbReference type="PROSITE" id="PS50850">
    <property type="entry name" value="MFS"/>
    <property type="match status" value="1"/>
</dbReference>
<dbReference type="GO" id="GO:0005351">
    <property type="term" value="F:carbohydrate:proton symporter activity"/>
    <property type="evidence" value="ECO:0007669"/>
    <property type="project" value="TreeGrafter"/>
</dbReference>
<evidence type="ECO:0000256" key="6">
    <source>
        <dbReference type="ARBA" id="ARBA00023136"/>
    </source>
</evidence>